<accession>A0A6S6TG27</accession>
<dbReference type="InterPro" id="IPR025295">
    <property type="entry name" value="eCIS_core_dom"/>
</dbReference>
<dbReference type="Pfam" id="PF13699">
    <property type="entry name" value="eCIS_core"/>
    <property type="match status" value="1"/>
</dbReference>
<evidence type="ECO:0000259" key="2">
    <source>
        <dbReference type="Pfam" id="PF13699"/>
    </source>
</evidence>
<evidence type="ECO:0000256" key="1">
    <source>
        <dbReference type="SAM" id="MobiDB-lite"/>
    </source>
</evidence>
<sequence>MSLDDVKVHYNSKKPAELEALAYAEGTDIYVGPGQEEHLAHEVWHVVQQMGGKVKPTIQLKGEVPVNDDKGLEKEADVMGKKASQLNGKGAEETEETEEEEKKELSKGKKGGKTVQRLKWSEVHTGDVEEISLTESQLPEGVESTEETKDRNVFAGQKKDSSGFLWFEESTLEIQYDIKKMMQYKVMDPSTVFYTAVRDTEMDTIKQNGIDPNYKNEEQPEGSAEYDSKGFNYFGKDKTSEIYGGFIEKGTNWQVISFTLPKGTLIERDPKIPNGLRTTHHIKPGNIIASQSKHY</sequence>
<evidence type="ECO:0000313" key="3">
    <source>
        <dbReference type="EMBL" id="CAA6813847.1"/>
    </source>
</evidence>
<name>A0A6S6TG27_9BACT</name>
<gene>
    <name evidence="3" type="ORF">HELGO_WM91122</name>
</gene>
<feature type="domain" description="eCIS core" evidence="2">
    <location>
        <begin position="2"/>
        <end position="52"/>
    </location>
</feature>
<feature type="region of interest" description="Disordered" evidence="1">
    <location>
        <begin position="71"/>
        <end position="111"/>
    </location>
</feature>
<dbReference type="EMBL" id="CACVAS010000064">
    <property type="protein sequence ID" value="CAA6813847.1"/>
    <property type="molecule type" value="Genomic_DNA"/>
</dbReference>
<proteinExistence type="predicted"/>
<protein>
    <recommendedName>
        <fullName evidence="2">eCIS core domain-containing protein</fullName>
    </recommendedName>
</protein>
<reference evidence="3" key="1">
    <citation type="submission" date="2020-01" db="EMBL/GenBank/DDBJ databases">
        <authorList>
            <person name="Meier V. D."/>
            <person name="Meier V D."/>
        </authorList>
    </citation>
    <scope>NUCLEOTIDE SEQUENCE</scope>
    <source>
        <strain evidence="3">HLG_WM_MAG_01</strain>
    </source>
</reference>
<dbReference type="AlphaFoldDB" id="A0A6S6TG27"/>
<feature type="compositionally biased region" description="Basic and acidic residues" evidence="1">
    <location>
        <begin position="71"/>
        <end position="80"/>
    </location>
</feature>
<organism evidence="3">
    <name type="scientific">uncultured Sulfurovum sp</name>
    <dbReference type="NCBI Taxonomy" id="269237"/>
    <lineage>
        <taxon>Bacteria</taxon>
        <taxon>Pseudomonadati</taxon>
        <taxon>Campylobacterota</taxon>
        <taxon>Epsilonproteobacteria</taxon>
        <taxon>Campylobacterales</taxon>
        <taxon>Sulfurovaceae</taxon>
        <taxon>Sulfurovum</taxon>
        <taxon>environmental samples</taxon>
    </lineage>
</organism>